<feature type="domain" description="Exportin-2 central" evidence="2">
    <location>
        <begin position="60"/>
        <end position="116"/>
    </location>
</feature>
<dbReference type="STRING" id="121845.A0A3Q0IPF5"/>
<dbReference type="Gene3D" id="1.25.10.10">
    <property type="entry name" value="Leucine-rich Repeat Variant"/>
    <property type="match status" value="3"/>
</dbReference>
<dbReference type="InterPro" id="IPR016024">
    <property type="entry name" value="ARM-type_fold"/>
</dbReference>
<dbReference type="PANTHER" id="PTHR10997">
    <property type="entry name" value="IMPORTIN-7, 8, 11"/>
    <property type="match status" value="1"/>
</dbReference>
<dbReference type="PANTHER" id="PTHR10997:SF8">
    <property type="entry name" value="EXPORTIN-2"/>
    <property type="match status" value="1"/>
</dbReference>
<organism evidence="3 4">
    <name type="scientific">Diaphorina citri</name>
    <name type="common">Asian citrus psyllid</name>
    <dbReference type="NCBI Taxonomy" id="121845"/>
    <lineage>
        <taxon>Eukaryota</taxon>
        <taxon>Metazoa</taxon>
        <taxon>Ecdysozoa</taxon>
        <taxon>Arthropoda</taxon>
        <taxon>Hexapoda</taxon>
        <taxon>Insecta</taxon>
        <taxon>Pterygota</taxon>
        <taxon>Neoptera</taxon>
        <taxon>Paraneoptera</taxon>
        <taxon>Hemiptera</taxon>
        <taxon>Sternorrhyncha</taxon>
        <taxon>Psylloidea</taxon>
        <taxon>Psyllidae</taxon>
        <taxon>Diaphorininae</taxon>
        <taxon>Diaphorina</taxon>
    </lineage>
</organism>
<dbReference type="Pfam" id="PF03378">
    <property type="entry name" value="CAS_CSE1"/>
    <property type="match status" value="2"/>
</dbReference>
<dbReference type="GO" id="GO:0005635">
    <property type="term" value="C:nuclear envelope"/>
    <property type="evidence" value="ECO:0007669"/>
    <property type="project" value="TreeGrafter"/>
</dbReference>
<dbReference type="InterPro" id="IPR011989">
    <property type="entry name" value="ARM-like"/>
</dbReference>
<proteinExistence type="predicted"/>
<evidence type="ECO:0000313" key="3">
    <source>
        <dbReference type="Proteomes" id="UP000079169"/>
    </source>
</evidence>
<protein>
    <submittedName>
        <fullName evidence="4">Uncharacterized protein LOC103507551</fullName>
    </submittedName>
</protein>
<dbReference type="InterPro" id="IPR005043">
    <property type="entry name" value="XPO2_C"/>
</dbReference>
<dbReference type="GeneID" id="103507551"/>
<dbReference type="GO" id="GO:0006611">
    <property type="term" value="P:protein export from nucleus"/>
    <property type="evidence" value="ECO:0007669"/>
    <property type="project" value="TreeGrafter"/>
</dbReference>
<dbReference type="Pfam" id="PF08506">
    <property type="entry name" value="Cse1"/>
    <property type="match status" value="2"/>
</dbReference>
<dbReference type="PaxDb" id="121845-A0A3Q0IPF5"/>
<evidence type="ECO:0000313" key="4">
    <source>
        <dbReference type="RefSeq" id="XP_026678171.1"/>
    </source>
</evidence>
<feature type="domain" description="Exportin-2 central" evidence="2">
    <location>
        <begin position="685"/>
        <end position="823"/>
    </location>
</feature>
<evidence type="ECO:0000259" key="1">
    <source>
        <dbReference type="Pfam" id="PF03378"/>
    </source>
</evidence>
<dbReference type="GO" id="GO:0005829">
    <property type="term" value="C:cytosol"/>
    <property type="evidence" value="ECO:0007669"/>
    <property type="project" value="TreeGrafter"/>
</dbReference>
<accession>A0A3Q0IPF5</accession>
<name>A0A3Q0IPF5_DIACI</name>
<dbReference type="GO" id="GO:0005049">
    <property type="term" value="F:nuclear export signal receptor activity"/>
    <property type="evidence" value="ECO:0007669"/>
    <property type="project" value="TreeGrafter"/>
</dbReference>
<reference evidence="4" key="1">
    <citation type="submission" date="2025-08" db="UniProtKB">
        <authorList>
            <consortium name="RefSeq"/>
        </authorList>
    </citation>
    <scope>IDENTIFICATION</scope>
</reference>
<dbReference type="AlphaFoldDB" id="A0A3Q0IPF5"/>
<dbReference type="RefSeq" id="XP_026678171.1">
    <property type="nucleotide sequence ID" value="XM_026822370.1"/>
</dbReference>
<gene>
    <name evidence="4" type="primary">LOC103507551</name>
</gene>
<feature type="domain" description="Exportin-2 C-terminal" evidence="1">
    <location>
        <begin position="824"/>
        <end position="873"/>
    </location>
</feature>
<dbReference type="Proteomes" id="UP000079169">
    <property type="component" value="Unplaced"/>
</dbReference>
<dbReference type="GO" id="GO:0006606">
    <property type="term" value="P:protein import into nucleus"/>
    <property type="evidence" value="ECO:0007669"/>
    <property type="project" value="TreeGrafter"/>
</dbReference>
<dbReference type="GO" id="GO:0031267">
    <property type="term" value="F:small GTPase binding"/>
    <property type="evidence" value="ECO:0007669"/>
    <property type="project" value="InterPro"/>
</dbReference>
<sequence>MEITDTNLVTLAEYLQKTLSPEVSLRKPVGEHKDNPTALKVIYNSLVVSCKIFYSLNFQDDEEGVLEQLRSQICECICLYAQKYSEEFEPYIREFVGDIWDILNSTSTHQKYDNVAILLNTTLVTTEIEHIPVEISNITASPGKIENVTEDLTTNANYKQEEILEKDMLTNTSPATSEITPVEVSTNRNSTIENVPENKTEINKQIVDKKVEATTNSITIETDRESTSEANMEIVNVHETTEAIDKDALDKMDKPNEMIIIRTTIDSDDKILDKMENSIVNLTKVTKSEDKDLEVTENKMESHTMVNDAKVLETTEKARDAETAEISTEKEMPQVTGKVKETSTKVDNAIQDADKMREVSENLTTEKTIAKNTSIETKNTKEMENINKATTMTDGMITVNKQKPTTNEIMDKSTSVHELQTNATNNPNPDDEDVRINDRENQTVGKIIEVTGVNGITESTVGLEINQDRKTSTLKHFDDYIRSTKTFATKDMDNHETNAVIGISALKNPHCDVSDIKTNTNRHLDNIVDNIKTSTSEYANNNSSAPKVNTNKDTKIFNYDTKPSSIQPSQGLKHYSKQVNPTVDHLKNTWSFDNILKASTDNTDNHSQINAPLTTAQVEDKERLRLVQTKLLMKKQNFAKLPVKYRPSLYKKHSGITAKETRNENKASENQTMHDEINLLLPLRCDFVKILCKYMEDKMMGTFGAYVEELLKKYYADPSQIKYKDTAIYLVTSLASQGSTVKHGTTKSSTLVNLEDFAQQHIFPELNKPDVNSTPLLKADALKFLVTFRSVLPPPLLLSSLPLLVSHLESAHPVVHSYASHAIDRVLVMRSPNGQGTLVTADVLAPLAADLYKNLLVIFTRPGSEENEYAMKCKYLGTSFIFFFFSDVLAPLAADLYKNLLVIFTRPGSEENEYAMKCIMRSMSTLQDKVVPYLSDLLFQLTQRLAAAAKNPSKPNYNHFLFEAITLAIRIVCKQNPEAVATFEQALFPIFQVIIQQDTLEFLPYTFQILSLLLEFRPRGSISAPYLELYPFLLSPVLWSRPGNIHPLVRLLRAFITKSEPSQFSATLKLNNVLGVFQKLIASKANDHEGFLLMQCLLELCPNELLSPHLKQIFVLLFQRLSSSKTAKYSKGLVTFLMFYVINMGATSLIQLIDSIQGSLFSMVAEKLILADLQKVSGAVNRKIAAFGLAKLLTEAKEVTEGPYVQFRAPLTGALLNLIQLPEDDSTQPEDHFVDIENILEYDAAYSKLTFAADKEEYDPLSDVVHPQGEDLIVLY</sequence>
<dbReference type="KEGG" id="dci:103507551"/>
<keyword evidence="3" id="KW-1185">Reference proteome</keyword>
<dbReference type="InterPro" id="IPR013713">
    <property type="entry name" value="XPO2_central"/>
</dbReference>
<evidence type="ECO:0000259" key="2">
    <source>
        <dbReference type="Pfam" id="PF08506"/>
    </source>
</evidence>
<feature type="domain" description="Exportin-2 C-terminal" evidence="1">
    <location>
        <begin position="885"/>
        <end position="1266"/>
    </location>
</feature>
<dbReference type="SUPFAM" id="SSF48371">
    <property type="entry name" value="ARM repeat"/>
    <property type="match status" value="2"/>
</dbReference>